<evidence type="ECO:0000256" key="6">
    <source>
        <dbReference type="ARBA" id="ARBA00023170"/>
    </source>
</evidence>
<keyword evidence="5 8" id="KW-0472">Membrane</keyword>
<dbReference type="PANTHER" id="PTHR45695:SF9">
    <property type="entry name" value="LEUCOKININ RECEPTOR"/>
    <property type="match status" value="1"/>
</dbReference>
<dbReference type="HOGENOM" id="CLU_009579_6_4_1"/>
<protein>
    <submittedName>
        <fullName evidence="10">Galanin receptor type 3-like</fullName>
    </submittedName>
</protein>
<evidence type="ECO:0000256" key="7">
    <source>
        <dbReference type="ARBA" id="ARBA00023224"/>
    </source>
</evidence>
<name>W5NNF1_LEPOC</name>
<evidence type="ECO:0000256" key="3">
    <source>
        <dbReference type="ARBA" id="ARBA00022989"/>
    </source>
</evidence>
<comment type="subcellular location">
    <subcellularLocation>
        <location evidence="1">Membrane</location>
        <topology evidence="1">Multi-pass membrane protein</topology>
    </subcellularLocation>
</comment>
<dbReference type="InterPro" id="IPR000276">
    <property type="entry name" value="GPCR_Rhodpsn"/>
</dbReference>
<dbReference type="InParanoid" id="W5NNF1"/>
<dbReference type="GO" id="GO:0032870">
    <property type="term" value="P:cellular response to hormone stimulus"/>
    <property type="evidence" value="ECO:0000318"/>
    <property type="project" value="GO_Central"/>
</dbReference>
<dbReference type="OMA" id="ILAYSNC"/>
<proteinExistence type="predicted"/>
<evidence type="ECO:0000256" key="2">
    <source>
        <dbReference type="ARBA" id="ARBA00022692"/>
    </source>
</evidence>
<organism evidence="10 11">
    <name type="scientific">Lepisosteus oculatus</name>
    <name type="common">Spotted gar</name>
    <dbReference type="NCBI Taxonomy" id="7918"/>
    <lineage>
        <taxon>Eukaryota</taxon>
        <taxon>Metazoa</taxon>
        <taxon>Chordata</taxon>
        <taxon>Craniata</taxon>
        <taxon>Vertebrata</taxon>
        <taxon>Euteleostomi</taxon>
        <taxon>Actinopterygii</taxon>
        <taxon>Neopterygii</taxon>
        <taxon>Holostei</taxon>
        <taxon>Semionotiformes</taxon>
        <taxon>Lepisosteidae</taxon>
        <taxon>Lepisosteus</taxon>
    </lineage>
</organism>
<dbReference type="GeneTree" id="ENSGT00940000165559"/>
<reference evidence="10" key="2">
    <citation type="submission" date="2025-08" db="UniProtKB">
        <authorList>
            <consortium name="Ensembl"/>
        </authorList>
    </citation>
    <scope>IDENTIFICATION</scope>
</reference>
<reference evidence="10" key="3">
    <citation type="submission" date="2025-09" db="UniProtKB">
        <authorList>
            <consortium name="Ensembl"/>
        </authorList>
    </citation>
    <scope>IDENTIFICATION</scope>
</reference>
<dbReference type="GO" id="GO:0007186">
    <property type="term" value="P:G protein-coupled receptor signaling pathway"/>
    <property type="evidence" value="ECO:0000318"/>
    <property type="project" value="GO_Central"/>
</dbReference>
<dbReference type="GO" id="GO:0005886">
    <property type="term" value="C:plasma membrane"/>
    <property type="evidence" value="ECO:0000318"/>
    <property type="project" value="GO_Central"/>
</dbReference>
<keyword evidence="4" id="KW-0297">G-protein coupled receptor</keyword>
<feature type="transmembrane region" description="Helical" evidence="8">
    <location>
        <begin position="167"/>
        <end position="188"/>
    </location>
</feature>
<dbReference type="Proteomes" id="UP000018468">
    <property type="component" value="Linkage group LG3"/>
</dbReference>
<feature type="transmembrane region" description="Helical" evidence="8">
    <location>
        <begin position="123"/>
        <end position="146"/>
    </location>
</feature>
<feature type="transmembrane region" description="Helical" evidence="8">
    <location>
        <begin position="255"/>
        <end position="278"/>
    </location>
</feature>
<evidence type="ECO:0000256" key="4">
    <source>
        <dbReference type="ARBA" id="ARBA00023040"/>
    </source>
</evidence>
<keyword evidence="2 8" id="KW-0812">Transmembrane</keyword>
<dbReference type="InterPro" id="IPR017452">
    <property type="entry name" value="GPCR_Rhodpsn_7TM"/>
</dbReference>
<keyword evidence="3 8" id="KW-1133">Transmembrane helix</keyword>
<evidence type="ECO:0000313" key="11">
    <source>
        <dbReference type="Proteomes" id="UP000018468"/>
    </source>
</evidence>
<feature type="transmembrane region" description="Helical" evidence="8">
    <location>
        <begin position="47"/>
        <end position="72"/>
    </location>
</feature>
<dbReference type="Pfam" id="PF00001">
    <property type="entry name" value="7tm_1"/>
    <property type="match status" value="1"/>
</dbReference>
<dbReference type="PRINTS" id="PR00237">
    <property type="entry name" value="GPCRRHODOPSN"/>
</dbReference>
<keyword evidence="11" id="KW-1185">Reference proteome</keyword>
<dbReference type="SUPFAM" id="SSF81321">
    <property type="entry name" value="Family A G protein-coupled receptor-like"/>
    <property type="match status" value="1"/>
</dbReference>
<dbReference type="PROSITE" id="PS50262">
    <property type="entry name" value="G_PROTEIN_RECEP_F1_2"/>
    <property type="match status" value="1"/>
</dbReference>
<feature type="transmembrane region" description="Helical" evidence="8">
    <location>
        <begin position="290"/>
        <end position="315"/>
    </location>
</feature>
<evidence type="ECO:0000256" key="5">
    <source>
        <dbReference type="ARBA" id="ARBA00023136"/>
    </source>
</evidence>
<reference evidence="11" key="1">
    <citation type="submission" date="2011-12" db="EMBL/GenBank/DDBJ databases">
        <title>The Draft Genome of Lepisosteus oculatus.</title>
        <authorList>
            <consortium name="The Broad Institute Genome Assembly &amp; Analysis Group"/>
            <consortium name="Computational R&amp;D Group"/>
            <consortium name="and Sequencing Platform"/>
            <person name="Di Palma F."/>
            <person name="Alfoldi J."/>
            <person name="Johnson J."/>
            <person name="Berlin A."/>
            <person name="Gnerre S."/>
            <person name="Jaffe D."/>
            <person name="MacCallum I."/>
            <person name="Young S."/>
            <person name="Walker B.J."/>
            <person name="Lander E.S."/>
            <person name="Lindblad-Toh K."/>
        </authorList>
    </citation>
    <scope>NUCLEOTIDE SEQUENCE [LARGE SCALE GENOMIC DNA]</scope>
</reference>
<evidence type="ECO:0000256" key="1">
    <source>
        <dbReference type="ARBA" id="ARBA00004141"/>
    </source>
</evidence>
<feature type="domain" description="G-protein coupled receptors family 1 profile" evidence="9">
    <location>
        <begin position="60"/>
        <end position="312"/>
    </location>
</feature>
<dbReference type="GO" id="GO:0045907">
    <property type="term" value="P:positive regulation of vasoconstriction"/>
    <property type="evidence" value="ECO:0000318"/>
    <property type="project" value="GO_Central"/>
</dbReference>
<dbReference type="Ensembl" id="ENSLOCT00000022201.1">
    <property type="protein sequence ID" value="ENSLOCP00000022160.1"/>
    <property type="gene ID" value="ENSLOCG00000018059.1"/>
</dbReference>
<dbReference type="STRING" id="7918.ENSLOCP00000022160"/>
<dbReference type="eggNOG" id="KOG3656">
    <property type="taxonomic scope" value="Eukaryota"/>
</dbReference>
<dbReference type="GO" id="GO:0001992">
    <property type="term" value="P:regulation of systemic arterial blood pressure by vasopressin"/>
    <property type="evidence" value="ECO:0000318"/>
    <property type="project" value="GO_Central"/>
</dbReference>
<evidence type="ECO:0000313" key="10">
    <source>
        <dbReference type="Ensembl" id="ENSLOCP00000022160.1"/>
    </source>
</evidence>
<keyword evidence="6" id="KW-0675">Receptor</keyword>
<feature type="transmembrane region" description="Helical" evidence="8">
    <location>
        <begin position="84"/>
        <end position="103"/>
    </location>
</feature>
<accession>W5NNF1</accession>
<dbReference type="GO" id="GO:0005000">
    <property type="term" value="F:vasopressin receptor activity"/>
    <property type="evidence" value="ECO:0000318"/>
    <property type="project" value="GO_Central"/>
</dbReference>
<dbReference type="CDD" id="cd00637">
    <property type="entry name" value="7tm_classA_rhodopsin-like"/>
    <property type="match status" value="1"/>
</dbReference>
<feature type="transmembrane region" description="Helical" evidence="8">
    <location>
        <begin position="208"/>
        <end position="231"/>
    </location>
</feature>
<dbReference type="Gene3D" id="1.20.1070.10">
    <property type="entry name" value="Rhodopsin 7-helix transmembrane proteins"/>
    <property type="match status" value="1"/>
</dbReference>
<evidence type="ECO:0000259" key="9">
    <source>
        <dbReference type="PROSITE" id="PS50262"/>
    </source>
</evidence>
<dbReference type="EMBL" id="AHAT01014298">
    <property type="status" value="NOT_ANNOTATED_CDS"/>
    <property type="molecule type" value="Genomic_DNA"/>
</dbReference>
<sequence>NLLLCLVSQMENVTFTPGLLQTLQVSNSTPGPSLTRSYVVVSQVVRATWYVVIFVLGVASNLLLLLALLHSLREGGASPLHSMTSLLILNSVLADTIFVLYNVPLSFAQSIWWDPRFITAACISSQPVTSLVIFVSFYSMVANCVFRFLGVAHPTSSRGLRRWHMGLSLGVVWLASILTSLPVCFYIRVADVNGTISCVQVMTKAQAILYTILLGAVAFCPAVLLMVALYSKMIHILWSRKGGGGNVRQNKRATVMILTALLAFIVMWIPFWVLIFVVAAAQELQSSPTLIFALGVLALLASSNCFVNPLIYLILSPHYRRRLARMFGC</sequence>
<dbReference type="PANTHER" id="PTHR45695">
    <property type="entry name" value="LEUCOKININ RECEPTOR-RELATED"/>
    <property type="match status" value="1"/>
</dbReference>
<evidence type="ECO:0000256" key="8">
    <source>
        <dbReference type="SAM" id="Phobius"/>
    </source>
</evidence>
<keyword evidence="7" id="KW-0807">Transducer</keyword>
<dbReference type="AlphaFoldDB" id="W5NNF1"/>